<feature type="region of interest" description="Disordered" evidence="1">
    <location>
        <begin position="94"/>
        <end position="120"/>
    </location>
</feature>
<accession>A0ABP6E070</accession>
<comment type="caution">
    <text evidence="3">The sequence shown here is derived from an EMBL/GenBank/DDBJ whole genome shotgun (WGS) entry which is preliminary data.</text>
</comment>
<sequence length="164" mass="16740">MTNPYTWPPRPQPPRPTPMWARKRYVLPALVFAFFLVYLLGIVAGASRDGGTTDDAEPAAASPGPTVTVTATATAKAKAKPAPTVTVTKTMKVTVTAQPPAGSGNGSGSSGTSGESSSGGETGIQFGYACSPVGTLGTAENGDPAKCFMGKDGRPRWGYDSSRG</sequence>
<reference evidence="4" key="1">
    <citation type="journal article" date="2019" name="Int. J. Syst. Evol. Microbiol.">
        <title>The Global Catalogue of Microorganisms (GCM) 10K type strain sequencing project: providing services to taxonomists for standard genome sequencing and annotation.</title>
        <authorList>
            <consortium name="The Broad Institute Genomics Platform"/>
            <consortium name="The Broad Institute Genome Sequencing Center for Infectious Disease"/>
            <person name="Wu L."/>
            <person name="Ma J."/>
        </authorList>
    </citation>
    <scope>NUCLEOTIDE SEQUENCE [LARGE SCALE GENOMIC DNA]</scope>
    <source>
        <strain evidence="4">JCM 4524</strain>
    </source>
</reference>
<evidence type="ECO:0000256" key="1">
    <source>
        <dbReference type="SAM" id="MobiDB-lite"/>
    </source>
</evidence>
<gene>
    <name evidence="3" type="ORF">GCM10010307_70760</name>
</gene>
<keyword evidence="2" id="KW-0812">Transmembrane</keyword>
<feature type="compositionally biased region" description="Basic and acidic residues" evidence="1">
    <location>
        <begin position="149"/>
        <end position="164"/>
    </location>
</feature>
<evidence type="ECO:0000313" key="3">
    <source>
        <dbReference type="EMBL" id="GAA2656786.1"/>
    </source>
</evidence>
<keyword evidence="2" id="KW-0472">Membrane</keyword>
<organism evidence="3 4">
    <name type="scientific">Streptomyces vastus</name>
    <dbReference type="NCBI Taxonomy" id="285451"/>
    <lineage>
        <taxon>Bacteria</taxon>
        <taxon>Bacillati</taxon>
        <taxon>Actinomycetota</taxon>
        <taxon>Actinomycetes</taxon>
        <taxon>Kitasatosporales</taxon>
        <taxon>Streptomycetaceae</taxon>
        <taxon>Streptomyces</taxon>
    </lineage>
</organism>
<proteinExistence type="predicted"/>
<evidence type="ECO:0000256" key="2">
    <source>
        <dbReference type="SAM" id="Phobius"/>
    </source>
</evidence>
<feature type="region of interest" description="Disordered" evidence="1">
    <location>
        <begin position="139"/>
        <end position="164"/>
    </location>
</feature>
<keyword evidence="2" id="KW-1133">Transmembrane helix</keyword>
<name>A0ABP6E070_9ACTN</name>
<dbReference type="EMBL" id="BAAASJ010000113">
    <property type="protein sequence ID" value="GAA2656786.1"/>
    <property type="molecule type" value="Genomic_DNA"/>
</dbReference>
<feature type="transmembrane region" description="Helical" evidence="2">
    <location>
        <begin position="25"/>
        <end position="46"/>
    </location>
</feature>
<protein>
    <submittedName>
        <fullName evidence="3">Uncharacterized protein</fullName>
    </submittedName>
</protein>
<dbReference type="Proteomes" id="UP001500151">
    <property type="component" value="Unassembled WGS sequence"/>
</dbReference>
<dbReference type="RefSeq" id="WP_344395366.1">
    <property type="nucleotide sequence ID" value="NZ_BAAASJ010000113.1"/>
</dbReference>
<keyword evidence="4" id="KW-1185">Reference proteome</keyword>
<evidence type="ECO:0000313" key="4">
    <source>
        <dbReference type="Proteomes" id="UP001500151"/>
    </source>
</evidence>